<name>A0A1S8YSY8_9GAMM</name>
<gene>
    <name evidence="3" type="ORF">BTJ39_01960</name>
</gene>
<evidence type="ECO:0000259" key="2">
    <source>
        <dbReference type="SMART" id="SM00829"/>
    </source>
</evidence>
<dbReference type="PANTHER" id="PTHR43205:SF7">
    <property type="entry name" value="PROSTAGLANDIN REDUCTASE 1"/>
    <property type="match status" value="1"/>
</dbReference>
<dbReference type="FunFam" id="3.40.50.720:FF:000121">
    <property type="entry name" value="Prostaglandin reductase 2"/>
    <property type="match status" value="1"/>
</dbReference>
<dbReference type="InterPro" id="IPR013149">
    <property type="entry name" value="ADH-like_C"/>
</dbReference>
<keyword evidence="4" id="KW-1185">Reference proteome</keyword>
<dbReference type="InterPro" id="IPR045010">
    <property type="entry name" value="MDR_fam"/>
</dbReference>
<keyword evidence="1" id="KW-0560">Oxidoreductase</keyword>
<evidence type="ECO:0000313" key="4">
    <source>
        <dbReference type="Proteomes" id="UP000190667"/>
    </source>
</evidence>
<evidence type="ECO:0000256" key="1">
    <source>
        <dbReference type="ARBA" id="ARBA00023002"/>
    </source>
</evidence>
<dbReference type="GO" id="GO:0016628">
    <property type="term" value="F:oxidoreductase activity, acting on the CH-CH group of donors, NAD or NADP as acceptor"/>
    <property type="evidence" value="ECO:0007669"/>
    <property type="project" value="InterPro"/>
</dbReference>
<dbReference type="Pfam" id="PF16884">
    <property type="entry name" value="ADH_N_2"/>
    <property type="match status" value="1"/>
</dbReference>
<proteinExistence type="predicted"/>
<dbReference type="InterPro" id="IPR020843">
    <property type="entry name" value="ER"/>
</dbReference>
<dbReference type="EMBL" id="MRUL01000001">
    <property type="protein sequence ID" value="OON41946.1"/>
    <property type="molecule type" value="Genomic_DNA"/>
</dbReference>
<dbReference type="Pfam" id="PF00107">
    <property type="entry name" value="ADH_zinc_N"/>
    <property type="match status" value="1"/>
</dbReference>
<dbReference type="SUPFAM" id="SSF51735">
    <property type="entry name" value="NAD(P)-binding Rossmann-fold domains"/>
    <property type="match status" value="1"/>
</dbReference>
<organism evidence="3 4">
    <name type="scientific">Izhakiella australiensis</name>
    <dbReference type="NCBI Taxonomy" id="1926881"/>
    <lineage>
        <taxon>Bacteria</taxon>
        <taxon>Pseudomonadati</taxon>
        <taxon>Pseudomonadota</taxon>
        <taxon>Gammaproteobacteria</taxon>
        <taxon>Enterobacterales</taxon>
        <taxon>Erwiniaceae</taxon>
        <taxon>Izhakiella</taxon>
    </lineage>
</organism>
<dbReference type="RefSeq" id="WP_078000971.1">
    <property type="nucleotide sequence ID" value="NZ_MRUL01000001.1"/>
</dbReference>
<reference evidence="3 4" key="1">
    <citation type="submission" date="2016-12" db="EMBL/GenBank/DDBJ databases">
        <title>Izhakiella australiana sp. nov. of genus Izhakiella isolated from Australian desert.</title>
        <authorList>
            <person name="Ji M."/>
        </authorList>
    </citation>
    <scope>NUCLEOTIDE SEQUENCE [LARGE SCALE GENOMIC DNA]</scope>
    <source>
        <strain evidence="3 4">D4N98</strain>
    </source>
</reference>
<dbReference type="Gene3D" id="3.90.180.10">
    <property type="entry name" value="Medium-chain alcohol dehydrogenases, catalytic domain"/>
    <property type="match status" value="1"/>
</dbReference>
<dbReference type="PANTHER" id="PTHR43205">
    <property type="entry name" value="PROSTAGLANDIN REDUCTASE"/>
    <property type="match status" value="1"/>
</dbReference>
<sequence length="345" mass="37129">MASSLNRQFVIAARPQGKAKLSDFQLTQRPLSAPQDGEVLFRNQLISIDPYQRNLMGNASSELPPVELGQPMPGPTVAVVEQSKNADFAPGDRVISWSGWQEYGLSDGSDLQKVALQGAPLTAALGVLGHTGLTAWVGMRKFLNAKPGGTLVVTAAAGSVGSLAAQLAKRDGLRVVGIAGGAEKVNYLREQLGLDDAVDYKSPDFAERLALALPQGLDALFDNVGGDMFEALMPFFNLHARIVICGTIAQYDFPGAAAGPNRLPELLKSFLYRFIEIHGFAVPDHFACYPDFLAEVAPLVAQGKIKYSEELVDGFENIPDAFMRLFDGRNRGKLIVRVDQDTPAS</sequence>
<protein>
    <recommendedName>
        <fullName evidence="2">Enoyl reductase (ER) domain-containing protein</fullName>
    </recommendedName>
</protein>
<dbReference type="InterPro" id="IPR036291">
    <property type="entry name" value="NAD(P)-bd_dom_sf"/>
</dbReference>
<dbReference type="CDD" id="cd05288">
    <property type="entry name" value="PGDH"/>
    <property type="match status" value="1"/>
</dbReference>
<accession>A0A1S8YSY8</accession>
<dbReference type="AlphaFoldDB" id="A0A1S8YSY8"/>
<dbReference type="InterPro" id="IPR041694">
    <property type="entry name" value="ADH_N_2"/>
</dbReference>
<dbReference type="SUPFAM" id="SSF50129">
    <property type="entry name" value="GroES-like"/>
    <property type="match status" value="1"/>
</dbReference>
<dbReference type="SMART" id="SM00829">
    <property type="entry name" value="PKS_ER"/>
    <property type="match status" value="1"/>
</dbReference>
<feature type="domain" description="Enoyl reductase (ER)" evidence="2">
    <location>
        <begin position="19"/>
        <end position="336"/>
    </location>
</feature>
<dbReference type="InterPro" id="IPR011032">
    <property type="entry name" value="GroES-like_sf"/>
</dbReference>
<evidence type="ECO:0000313" key="3">
    <source>
        <dbReference type="EMBL" id="OON41946.1"/>
    </source>
</evidence>
<dbReference type="Proteomes" id="UP000190667">
    <property type="component" value="Unassembled WGS sequence"/>
</dbReference>
<dbReference type="Gene3D" id="3.40.50.720">
    <property type="entry name" value="NAD(P)-binding Rossmann-like Domain"/>
    <property type="match status" value="1"/>
</dbReference>
<dbReference type="OrthoDB" id="9805663at2"/>
<dbReference type="STRING" id="1926881.BTJ39_01960"/>
<comment type="caution">
    <text evidence="3">The sequence shown here is derived from an EMBL/GenBank/DDBJ whole genome shotgun (WGS) entry which is preliminary data.</text>
</comment>